<accession>A0A1H4QXB8</accession>
<sequence length="136" mass="14409">MCSSFLRHAAIAAIGAAAEAAVHARARAKRASVKTVRIAANLSGLHVQLTADGTVTSWVDRAKPTPKPEPQPQEREHVRNDTLADGSPARVCKLSADHWQACLGAPGRFHPTRDGSYPVRRAKNSASSPVAVSGRT</sequence>
<organism evidence="2 3">
    <name type="scientific">Streptomyces misionensis</name>
    <dbReference type="NCBI Taxonomy" id="67331"/>
    <lineage>
        <taxon>Bacteria</taxon>
        <taxon>Bacillati</taxon>
        <taxon>Actinomycetota</taxon>
        <taxon>Actinomycetes</taxon>
        <taxon>Kitasatosporales</taxon>
        <taxon>Streptomycetaceae</taxon>
        <taxon>Streptomyces</taxon>
    </lineage>
</organism>
<gene>
    <name evidence="2" type="ORF">SAMN04490357_1527</name>
</gene>
<feature type="compositionally biased region" description="Polar residues" evidence="1">
    <location>
        <begin position="124"/>
        <end position="136"/>
    </location>
</feature>
<evidence type="ECO:0000256" key="1">
    <source>
        <dbReference type="SAM" id="MobiDB-lite"/>
    </source>
</evidence>
<feature type="region of interest" description="Disordered" evidence="1">
    <location>
        <begin position="105"/>
        <end position="136"/>
    </location>
</feature>
<dbReference type="AlphaFoldDB" id="A0A1H4QXB8"/>
<evidence type="ECO:0000313" key="3">
    <source>
        <dbReference type="Proteomes" id="UP000182375"/>
    </source>
</evidence>
<proteinExistence type="predicted"/>
<dbReference type="EMBL" id="FNTD01000004">
    <property type="protein sequence ID" value="SEC24134.1"/>
    <property type="molecule type" value="Genomic_DNA"/>
</dbReference>
<protein>
    <submittedName>
        <fullName evidence="2">Uncharacterized protein</fullName>
    </submittedName>
</protein>
<dbReference type="Proteomes" id="UP000182375">
    <property type="component" value="Unassembled WGS sequence"/>
</dbReference>
<name>A0A1H4QXB8_9ACTN</name>
<evidence type="ECO:0000313" key="2">
    <source>
        <dbReference type="EMBL" id="SEC24134.1"/>
    </source>
</evidence>
<feature type="region of interest" description="Disordered" evidence="1">
    <location>
        <begin position="58"/>
        <end position="86"/>
    </location>
</feature>
<reference evidence="2 3" key="1">
    <citation type="submission" date="2016-10" db="EMBL/GenBank/DDBJ databases">
        <authorList>
            <person name="de Groot N.N."/>
        </authorList>
    </citation>
    <scope>NUCLEOTIDE SEQUENCE [LARGE SCALE GENOMIC DNA]</scope>
    <source>
        <strain evidence="2 3">DSM 40306</strain>
    </source>
</reference>
<feature type="compositionally biased region" description="Basic and acidic residues" evidence="1">
    <location>
        <begin position="72"/>
        <end position="82"/>
    </location>
</feature>